<evidence type="ECO:0000256" key="2">
    <source>
        <dbReference type="SAM" id="Phobius"/>
    </source>
</evidence>
<keyword evidence="2" id="KW-0472">Membrane</keyword>
<evidence type="ECO:0000256" key="1">
    <source>
        <dbReference type="SAM" id="MobiDB-lite"/>
    </source>
</evidence>
<dbReference type="InterPro" id="IPR010982">
    <property type="entry name" value="Lambda_DNA-bd_dom_sf"/>
</dbReference>
<keyword evidence="2" id="KW-0812">Transmembrane</keyword>
<comment type="caution">
    <text evidence="4">The sequence shown here is derived from an EMBL/GenBank/DDBJ whole genome shotgun (WGS) entry which is preliminary data.</text>
</comment>
<keyword evidence="2" id="KW-1133">Transmembrane helix</keyword>
<dbReference type="InterPro" id="IPR025194">
    <property type="entry name" value="RodZ-like_C"/>
</dbReference>
<dbReference type="Proteomes" id="UP001225356">
    <property type="component" value="Unassembled WGS sequence"/>
</dbReference>
<name>A0ABT9QHD1_9ACTN</name>
<dbReference type="InterPro" id="IPR001387">
    <property type="entry name" value="Cro/C1-type_HTH"/>
</dbReference>
<dbReference type="EMBL" id="JAUSQU010000001">
    <property type="protein sequence ID" value="MDP9845781.1"/>
    <property type="molecule type" value="Genomic_DNA"/>
</dbReference>
<dbReference type="CDD" id="cd00093">
    <property type="entry name" value="HTH_XRE"/>
    <property type="match status" value="1"/>
</dbReference>
<dbReference type="PANTHER" id="PTHR34475">
    <property type="match status" value="1"/>
</dbReference>
<keyword evidence="5" id="KW-1185">Reference proteome</keyword>
<proteinExistence type="predicted"/>
<organism evidence="4 5">
    <name type="scientific">Streptosporangium lutulentum</name>
    <dbReference type="NCBI Taxonomy" id="1461250"/>
    <lineage>
        <taxon>Bacteria</taxon>
        <taxon>Bacillati</taxon>
        <taxon>Actinomycetota</taxon>
        <taxon>Actinomycetes</taxon>
        <taxon>Streptosporangiales</taxon>
        <taxon>Streptosporangiaceae</taxon>
        <taxon>Streptosporangium</taxon>
    </lineage>
</organism>
<evidence type="ECO:0000313" key="5">
    <source>
        <dbReference type="Proteomes" id="UP001225356"/>
    </source>
</evidence>
<dbReference type="Gene3D" id="1.10.260.40">
    <property type="entry name" value="lambda repressor-like DNA-binding domains"/>
    <property type="match status" value="1"/>
</dbReference>
<dbReference type="Pfam" id="PF13413">
    <property type="entry name" value="HTH_25"/>
    <property type="match status" value="1"/>
</dbReference>
<feature type="transmembrane region" description="Helical" evidence="2">
    <location>
        <begin position="104"/>
        <end position="121"/>
    </location>
</feature>
<dbReference type="Pfam" id="PF13464">
    <property type="entry name" value="RodZ_C"/>
    <property type="match status" value="1"/>
</dbReference>
<accession>A0ABT9QHD1</accession>
<reference evidence="4 5" key="1">
    <citation type="submission" date="2023-07" db="EMBL/GenBank/DDBJ databases">
        <title>Sequencing the genomes of 1000 actinobacteria strains.</title>
        <authorList>
            <person name="Klenk H.-P."/>
        </authorList>
    </citation>
    <scope>NUCLEOTIDE SEQUENCE [LARGE SCALE GENOMIC DNA]</scope>
    <source>
        <strain evidence="4 5">DSM 46740</strain>
    </source>
</reference>
<evidence type="ECO:0000313" key="4">
    <source>
        <dbReference type="EMBL" id="MDP9845781.1"/>
    </source>
</evidence>
<evidence type="ECO:0000259" key="3">
    <source>
        <dbReference type="SMART" id="SM00530"/>
    </source>
</evidence>
<feature type="region of interest" description="Disordered" evidence="1">
    <location>
        <begin position="131"/>
        <end position="156"/>
    </location>
</feature>
<dbReference type="SUPFAM" id="SSF47413">
    <property type="entry name" value="lambda repressor-like DNA-binding domains"/>
    <property type="match status" value="1"/>
</dbReference>
<sequence>MGIGNDLAEARRAMGLTVGQLSERTRVREALIHAMEREDFSLCGGDFYTRGHLRNIAKVLGLDYEALIHRYDDQHGGVPAPVRAAAVFQADTPIKIRERRSPNWTMAMAVALMILAVFGVVKTMGGNSAPTADLFPAPASTGPTSKTSDPRRAASLTTGKRGELVVVRVKAERTSWLDVKDGGDRVLFSGNLKAGRTSTWKAKKKLKVTFGDGGAVLLQVNGKNLGAPGKAGEVLNRSYGLSEPRTP</sequence>
<dbReference type="InterPro" id="IPR050400">
    <property type="entry name" value="Bact_Cytoskel_RodZ"/>
</dbReference>
<dbReference type="SMART" id="SM00530">
    <property type="entry name" value="HTH_XRE"/>
    <property type="match status" value="1"/>
</dbReference>
<dbReference type="PANTHER" id="PTHR34475:SF1">
    <property type="entry name" value="CYTOSKELETON PROTEIN RODZ"/>
    <property type="match status" value="1"/>
</dbReference>
<gene>
    <name evidence="4" type="ORF">J2853_004992</name>
</gene>
<dbReference type="RefSeq" id="WP_307561705.1">
    <property type="nucleotide sequence ID" value="NZ_JAUSQU010000001.1"/>
</dbReference>
<feature type="domain" description="HTH cro/C1-type" evidence="3">
    <location>
        <begin position="6"/>
        <end position="67"/>
    </location>
</feature>
<protein>
    <submittedName>
        <fullName evidence="4">Cytoskeletal protein RodZ</fullName>
    </submittedName>
</protein>